<dbReference type="Proteomes" id="UP000092444">
    <property type="component" value="Unassembled WGS sequence"/>
</dbReference>
<dbReference type="AlphaFoldDB" id="D3TS07"/>
<reference evidence="2" key="2">
    <citation type="submission" date="2010-01" db="EMBL/GenBank/DDBJ databases">
        <authorList>
            <consortium name="International Glossina Genome Initiative"/>
            <person name="da Silva J."/>
            <person name="Ribeiro J.M.C."/>
            <person name="Abbeele J.V."/>
            <person name="Attardo G."/>
            <person name="Hao Z."/>
            <person name="Haines L.R."/>
            <person name="Soares M.B."/>
            <person name="Berriman M."/>
            <person name="Aksoy S."/>
            <person name="Lehane M.J."/>
        </authorList>
    </citation>
    <scope>NUCLEOTIDE SEQUENCE</scope>
    <source>
        <tissue evidence="2">Salivary gland</tissue>
    </source>
</reference>
<accession>D3TS07</accession>
<feature type="signal peptide" evidence="1">
    <location>
        <begin position="1"/>
        <end position="24"/>
    </location>
</feature>
<dbReference type="EMBL" id="EZ424209">
    <property type="protein sequence ID" value="ADD20485.1"/>
    <property type="molecule type" value="mRNA"/>
</dbReference>
<reference evidence="3" key="5">
    <citation type="submission" date="2016-07" db="UniProtKB">
        <authorList>
            <consortium name="VectorBase"/>
        </authorList>
    </citation>
    <scope>IDENTIFICATION</scope>
    <source>
        <strain evidence="3">Yale</strain>
    </source>
</reference>
<sequence>MLNSSKPKTMIVLLVTWNFHSLASIQILDENIEFVSTVSSFRFNLHFRLSVEDHINFSVMYCHYTLRKLWFSSSYVPMFTWLNV</sequence>
<keyword evidence="1" id="KW-0732">Signal</keyword>
<reference evidence="3" key="4">
    <citation type="submission" date="2014-03" db="EMBL/GenBank/DDBJ databases">
        <title>Genome Sequence of the Tsetse Fly (Glossina morsitans): Vector of African Trypanosomiasis.</title>
        <authorList>
            <person name="Lawson D."/>
        </authorList>
    </citation>
    <scope>NUCLEOTIDE SEQUENCE [LARGE SCALE GENOMIC DNA]</scope>
    <source>
        <strain evidence="3">Yale</strain>
    </source>
</reference>
<name>D3TS07_GLOMM</name>
<feature type="chain" id="PRO_5014569826" evidence="1">
    <location>
        <begin position="25"/>
        <end position="84"/>
    </location>
</feature>
<evidence type="ECO:0000313" key="2">
    <source>
        <dbReference type="EMBL" id="ADD20485.1"/>
    </source>
</evidence>
<evidence type="ECO:0000313" key="3">
    <source>
        <dbReference type="EnsemblMetazoa" id="GMOY012289-PA"/>
    </source>
</evidence>
<evidence type="ECO:0000256" key="1">
    <source>
        <dbReference type="SAM" id="SignalP"/>
    </source>
</evidence>
<reference evidence="3" key="6">
    <citation type="submission" date="2025-05" db="UniProtKB">
        <authorList>
            <consortium name="EnsemblMetazoa"/>
        </authorList>
    </citation>
    <scope>IDENTIFICATION</scope>
    <source>
        <strain evidence="3">Yale</strain>
    </source>
</reference>
<evidence type="ECO:0000313" key="4">
    <source>
        <dbReference type="Proteomes" id="UP000092444"/>
    </source>
</evidence>
<proteinExistence type="evidence at transcript level"/>
<keyword evidence="4" id="KW-1185">Reference proteome</keyword>
<reference evidence="3 4" key="3">
    <citation type="submission" date="2014-03" db="EMBL/GenBank/DDBJ databases">
        <title>Genome Sequence of the Tsetse Fly (Glossina morsitans): Vector of African Trypanosomiasis.</title>
        <authorList>
            <consortium name="International Glossina Genome Initiative W.H.O."/>
            <person name="Lawson D."/>
        </authorList>
    </citation>
    <scope>NUCLEOTIDE SEQUENCE [LARGE SCALE GENOMIC DNA]</scope>
    <source>
        <strain evidence="3 4">Yale</strain>
    </source>
</reference>
<dbReference type="VEuPathDB" id="VectorBase:GMOY012289"/>
<dbReference type="EMBL" id="CCAG010022889">
    <property type="status" value="NOT_ANNOTATED_CDS"/>
    <property type="molecule type" value="Genomic_DNA"/>
</dbReference>
<reference evidence="2" key="1">
    <citation type="journal article" date="2010" name="BMC Genomics">
        <title>An insight into the sialome of Glossina morsitans morsitans.</title>
        <authorList>
            <person name="Alves-Silva J."/>
            <person name="Ribeiro J.M."/>
            <person name="Van Den Abbeele J."/>
            <person name="Attardo G."/>
            <person name="Hao Z."/>
            <person name="Haines L.R."/>
            <person name="Soares M.B."/>
            <person name="Berriman M."/>
            <person name="Aksoy S."/>
            <person name="Lehane M.J."/>
        </authorList>
    </citation>
    <scope>NUCLEOTIDE SEQUENCE</scope>
    <source>
        <tissue evidence="2">Salivary gland</tissue>
    </source>
</reference>
<protein>
    <submittedName>
        <fullName evidence="2 3">Hypothetical secreted protein</fullName>
    </submittedName>
</protein>
<dbReference type="EnsemblMetazoa" id="GMOY012289-RA">
    <property type="protein sequence ID" value="GMOY012289-PA"/>
    <property type="gene ID" value="GMOY012289"/>
</dbReference>
<organism evidence="2">
    <name type="scientific">Glossina morsitans morsitans</name>
    <name type="common">Savannah tsetse fly</name>
    <dbReference type="NCBI Taxonomy" id="37546"/>
    <lineage>
        <taxon>Eukaryota</taxon>
        <taxon>Metazoa</taxon>
        <taxon>Ecdysozoa</taxon>
        <taxon>Arthropoda</taxon>
        <taxon>Hexapoda</taxon>
        <taxon>Insecta</taxon>
        <taxon>Pterygota</taxon>
        <taxon>Neoptera</taxon>
        <taxon>Endopterygota</taxon>
        <taxon>Diptera</taxon>
        <taxon>Brachycera</taxon>
        <taxon>Muscomorpha</taxon>
        <taxon>Hippoboscoidea</taxon>
        <taxon>Glossinidae</taxon>
        <taxon>Glossina</taxon>
    </lineage>
</organism>